<protein>
    <submittedName>
        <fullName evidence="1">Uncharacterized protein</fullName>
    </submittedName>
</protein>
<organism evidence="1 2">
    <name type="scientific">Solidesulfovibrio aerotolerans</name>
    <dbReference type="NCBI Taxonomy" id="295255"/>
    <lineage>
        <taxon>Bacteria</taxon>
        <taxon>Pseudomonadati</taxon>
        <taxon>Thermodesulfobacteriota</taxon>
        <taxon>Desulfovibrionia</taxon>
        <taxon>Desulfovibrionales</taxon>
        <taxon>Desulfovibrionaceae</taxon>
        <taxon>Solidesulfovibrio</taxon>
    </lineage>
</organism>
<accession>A0A7C9MR48</accession>
<dbReference type="EMBL" id="WVUD01000066">
    <property type="protein sequence ID" value="MYL85212.1"/>
    <property type="molecule type" value="Genomic_DNA"/>
</dbReference>
<dbReference type="AlphaFoldDB" id="A0A7C9MR48"/>
<dbReference type="RefSeq" id="WP_160963971.1">
    <property type="nucleotide sequence ID" value="NZ_WVUD01000066.1"/>
</dbReference>
<name>A0A7C9MR48_9BACT</name>
<dbReference type="Proteomes" id="UP000482487">
    <property type="component" value="Unassembled WGS sequence"/>
</dbReference>
<evidence type="ECO:0000313" key="2">
    <source>
        <dbReference type="Proteomes" id="UP000482487"/>
    </source>
</evidence>
<proteinExistence type="predicted"/>
<reference evidence="1 2" key="1">
    <citation type="submission" date="2020-01" db="EMBL/GenBank/DDBJ databases">
        <title>Genome sequence of Desulfovibrio aerotolerans DSM 16695(T).</title>
        <authorList>
            <person name="Karnachuk O."/>
            <person name="Avakyan M."/>
            <person name="Mardanov A."/>
            <person name="Kadnikov V."/>
            <person name="Ravin N."/>
        </authorList>
    </citation>
    <scope>NUCLEOTIDE SEQUENCE [LARGE SCALE GENOMIC DNA]</scope>
    <source>
        <strain evidence="1 2">DSM 16695</strain>
    </source>
</reference>
<sequence>MKAYLPFQDVLLTMPRVELAALVNNWLWEIPLEQTPTDEQALKMIELIKARPDAAECGAIIDSCDEYLNGK</sequence>
<evidence type="ECO:0000313" key="1">
    <source>
        <dbReference type="EMBL" id="MYL85212.1"/>
    </source>
</evidence>
<keyword evidence="2" id="KW-1185">Reference proteome</keyword>
<comment type="caution">
    <text evidence="1">The sequence shown here is derived from an EMBL/GenBank/DDBJ whole genome shotgun (WGS) entry which is preliminary data.</text>
</comment>
<gene>
    <name evidence="1" type="ORF">GTA51_19120</name>
</gene>